<dbReference type="InterPro" id="IPR001173">
    <property type="entry name" value="Glyco_trans_2-like"/>
</dbReference>
<dbReference type="OrthoDB" id="8416156at2"/>
<organism evidence="4 5">
    <name type="scientific">Croceibacterium xixiisoli</name>
    <dbReference type="NCBI Taxonomy" id="1476466"/>
    <lineage>
        <taxon>Bacteria</taxon>
        <taxon>Pseudomonadati</taxon>
        <taxon>Pseudomonadota</taxon>
        <taxon>Alphaproteobacteria</taxon>
        <taxon>Sphingomonadales</taxon>
        <taxon>Erythrobacteraceae</taxon>
        <taxon>Croceibacterium</taxon>
    </lineage>
</organism>
<accession>A0A6I4TWW6</accession>
<dbReference type="Pfam" id="PF00535">
    <property type="entry name" value="Glycos_transf_2"/>
    <property type="match status" value="1"/>
</dbReference>
<reference evidence="4 5" key="1">
    <citation type="submission" date="2019-12" db="EMBL/GenBank/DDBJ databases">
        <title>Genomic-based taxomic classification of the family Erythrobacteraceae.</title>
        <authorList>
            <person name="Xu L."/>
        </authorList>
    </citation>
    <scope>NUCLEOTIDE SEQUENCE [LARGE SCALE GENOMIC DNA]</scope>
    <source>
        <strain evidence="4 5">S36</strain>
    </source>
</reference>
<dbReference type="PANTHER" id="PTHR43630:SF2">
    <property type="entry name" value="GLYCOSYLTRANSFERASE"/>
    <property type="match status" value="1"/>
</dbReference>
<feature type="transmembrane region" description="Helical" evidence="2">
    <location>
        <begin position="289"/>
        <end position="309"/>
    </location>
</feature>
<evidence type="ECO:0000256" key="1">
    <source>
        <dbReference type="ARBA" id="ARBA00038494"/>
    </source>
</evidence>
<keyword evidence="2" id="KW-0472">Membrane</keyword>
<proteinExistence type="inferred from homology"/>
<dbReference type="SUPFAM" id="SSF53448">
    <property type="entry name" value="Nucleotide-diphospho-sugar transferases"/>
    <property type="match status" value="1"/>
</dbReference>
<sequence length="333" mass="36347">MTVTIGIKALNEERHIAQALSSALAAVAPFDGQVVLADSGSQDRTIAIARAMPARVYQLADPAQRCCGAGAQLAFQHIDTPYFYLMDGDMEIDPEFLRHAHDWLEANPEFAGVGGQVLERNLENAEFQIRAKAMDTEAHRRAGEVDRLDGGGLYRTDAIRAAGYFSDSNLKAFEEFDLAARLRANGWKFARLPLPAVYHTGHGGGGYRLMLYRLRSGQLGGAGQVLRAAVGQAHLPSVLTGLGHIKVIGAILAWWLMLIFAAMVEPIAIIPLVALPVALLAWRRRSFGLGLYSFCYWNLCAVSSVIGFFRPRRPPDRPVPSVEISPRAELPAS</sequence>
<keyword evidence="2" id="KW-0812">Transmembrane</keyword>
<feature type="domain" description="Glycosyltransferase 2-like" evidence="3">
    <location>
        <begin position="5"/>
        <end position="129"/>
    </location>
</feature>
<comment type="similarity">
    <text evidence="1">Belongs to the glycosyltransferase 2 family. WaaE/KdtX subfamily.</text>
</comment>
<keyword evidence="4" id="KW-0808">Transferase</keyword>
<dbReference type="RefSeq" id="WP_161390705.1">
    <property type="nucleotide sequence ID" value="NZ_JBHSCP010000001.1"/>
</dbReference>
<protein>
    <submittedName>
        <fullName evidence="4">Glycosyltransferase</fullName>
    </submittedName>
</protein>
<dbReference type="EMBL" id="WTYJ01000001">
    <property type="protein sequence ID" value="MXO99128.1"/>
    <property type="molecule type" value="Genomic_DNA"/>
</dbReference>
<dbReference type="AlphaFoldDB" id="A0A6I4TWW6"/>
<evidence type="ECO:0000313" key="5">
    <source>
        <dbReference type="Proteomes" id="UP000469430"/>
    </source>
</evidence>
<dbReference type="PANTHER" id="PTHR43630">
    <property type="entry name" value="POLY-BETA-1,6-N-ACETYL-D-GLUCOSAMINE SYNTHASE"/>
    <property type="match status" value="1"/>
</dbReference>
<dbReference type="GO" id="GO:0016740">
    <property type="term" value="F:transferase activity"/>
    <property type="evidence" value="ECO:0007669"/>
    <property type="project" value="UniProtKB-KW"/>
</dbReference>
<keyword evidence="2" id="KW-1133">Transmembrane helix</keyword>
<comment type="caution">
    <text evidence="4">The sequence shown here is derived from an EMBL/GenBank/DDBJ whole genome shotgun (WGS) entry which is preliminary data.</text>
</comment>
<dbReference type="Proteomes" id="UP000469430">
    <property type="component" value="Unassembled WGS sequence"/>
</dbReference>
<evidence type="ECO:0000259" key="3">
    <source>
        <dbReference type="Pfam" id="PF00535"/>
    </source>
</evidence>
<dbReference type="InterPro" id="IPR029044">
    <property type="entry name" value="Nucleotide-diphossugar_trans"/>
</dbReference>
<feature type="transmembrane region" description="Helical" evidence="2">
    <location>
        <begin position="252"/>
        <end position="282"/>
    </location>
</feature>
<gene>
    <name evidence="4" type="ORF">GRI97_09015</name>
</gene>
<evidence type="ECO:0000313" key="4">
    <source>
        <dbReference type="EMBL" id="MXO99128.1"/>
    </source>
</evidence>
<evidence type="ECO:0000256" key="2">
    <source>
        <dbReference type="SAM" id="Phobius"/>
    </source>
</evidence>
<dbReference type="Gene3D" id="3.90.550.10">
    <property type="entry name" value="Spore Coat Polysaccharide Biosynthesis Protein SpsA, Chain A"/>
    <property type="match status" value="1"/>
</dbReference>
<keyword evidence="5" id="KW-1185">Reference proteome</keyword>
<name>A0A6I4TWW6_9SPHN</name>